<evidence type="ECO:0000313" key="9">
    <source>
        <dbReference type="Proteomes" id="UP000008631"/>
    </source>
</evidence>
<dbReference type="RefSeq" id="WP_013564326.1">
    <property type="nucleotide sequence ID" value="NC_014962.1"/>
</dbReference>
<dbReference type="InterPro" id="IPR011006">
    <property type="entry name" value="CheY-like_superfamily"/>
</dbReference>
<dbReference type="OrthoDB" id="9790669at2"/>
<keyword evidence="4" id="KW-0238">DNA-binding</keyword>
<reference evidence="8 9" key="2">
    <citation type="journal article" date="2011" name="Stand. Genomic Sci.">
        <title>Complete genome sequence of Isosphaera pallida type strain (IS1B).</title>
        <authorList>
            <consortium name="US DOE Joint Genome Institute (JGI-PGF)"/>
            <person name="Goker M."/>
            <person name="Cleland D."/>
            <person name="Saunders E."/>
            <person name="Lapidus A."/>
            <person name="Nolan M."/>
            <person name="Lucas S."/>
            <person name="Hammon N."/>
            <person name="Deshpande S."/>
            <person name="Cheng J.F."/>
            <person name="Tapia R."/>
            <person name="Han C."/>
            <person name="Goodwin L."/>
            <person name="Pitluck S."/>
            <person name="Liolios K."/>
            <person name="Pagani I."/>
            <person name="Ivanova N."/>
            <person name="Mavromatis K."/>
            <person name="Pati A."/>
            <person name="Chen A."/>
            <person name="Palaniappan K."/>
            <person name="Land M."/>
            <person name="Hauser L."/>
            <person name="Chang Y.J."/>
            <person name="Jeffries C.D."/>
            <person name="Detter J.C."/>
            <person name="Beck B."/>
            <person name="Woyke T."/>
            <person name="Bristow J."/>
            <person name="Eisen J.A."/>
            <person name="Markowitz V."/>
            <person name="Hugenholtz P."/>
            <person name="Kyrpides N.C."/>
            <person name="Klenk H.P."/>
        </authorList>
    </citation>
    <scope>NUCLEOTIDE SEQUENCE [LARGE SCALE GENOMIC DNA]</scope>
    <source>
        <strain evidence="9">ATCC 43644 / DSM 9630 / IS1B</strain>
    </source>
</reference>
<dbReference type="KEGG" id="ipa:Isop_1453"/>
<evidence type="ECO:0000256" key="5">
    <source>
        <dbReference type="ARBA" id="ARBA00023163"/>
    </source>
</evidence>
<keyword evidence="5" id="KW-0804">Transcription</keyword>
<accession>E8QY48</accession>
<dbReference type="InterPro" id="IPR050595">
    <property type="entry name" value="Bact_response_regulator"/>
</dbReference>
<name>E8QY48_ISOPI</name>
<feature type="domain" description="Response regulatory" evidence="7">
    <location>
        <begin position="17"/>
        <end position="132"/>
    </location>
</feature>
<dbReference type="GO" id="GO:0003677">
    <property type="term" value="F:DNA binding"/>
    <property type="evidence" value="ECO:0007669"/>
    <property type="project" value="UniProtKB-KW"/>
</dbReference>
<sequence>MNHDHDYDHDDLDEDRTILLVDDDPEIIEAMRMTFEHRGYRVLVARDGNSGLALAERENPDLIILDMMMPKKSGFLVLEKLRTRPGGMIPTIMITANEGSRHRAYAEMLGVRDYLRKPFAMEKLVRSVRRILEPSEEEQA</sequence>
<dbReference type="PANTHER" id="PTHR44591">
    <property type="entry name" value="STRESS RESPONSE REGULATOR PROTEIN 1"/>
    <property type="match status" value="1"/>
</dbReference>
<dbReference type="Gene3D" id="3.40.50.2300">
    <property type="match status" value="1"/>
</dbReference>
<dbReference type="AlphaFoldDB" id="E8QY48"/>
<dbReference type="eggNOG" id="COG0745">
    <property type="taxonomic scope" value="Bacteria"/>
</dbReference>
<dbReference type="InParanoid" id="E8QY48"/>
<keyword evidence="1 6" id="KW-0597">Phosphoprotein</keyword>
<evidence type="ECO:0000256" key="6">
    <source>
        <dbReference type="PROSITE-ProRule" id="PRU00169"/>
    </source>
</evidence>
<keyword evidence="9" id="KW-1185">Reference proteome</keyword>
<feature type="modified residue" description="4-aspartylphosphate" evidence="6">
    <location>
        <position position="66"/>
    </location>
</feature>
<dbReference type="Pfam" id="PF00072">
    <property type="entry name" value="Response_reg"/>
    <property type="match status" value="1"/>
</dbReference>
<dbReference type="HOGENOM" id="CLU_000445_69_9_0"/>
<dbReference type="SMART" id="SM00448">
    <property type="entry name" value="REC"/>
    <property type="match status" value="1"/>
</dbReference>
<dbReference type="FunFam" id="3.40.50.2300:FF:000001">
    <property type="entry name" value="DNA-binding response regulator PhoB"/>
    <property type="match status" value="1"/>
</dbReference>
<evidence type="ECO:0000256" key="1">
    <source>
        <dbReference type="ARBA" id="ARBA00022553"/>
    </source>
</evidence>
<proteinExistence type="predicted"/>
<dbReference type="STRING" id="575540.Isop_1453"/>
<organism evidence="8 9">
    <name type="scientific">Isosphaera pallida (strain ATCC 43644 / DSM 9630 / IS1B)</name>
    <dbReference type="NCBI Taxonomy" id="575540"/>
    <lineage>
        <taxon>Bacteria</taxon>
        <taxon>Pseudomonadati</taxon>
        <taxon>Planctomycetota</taxon>
        <taxon>Planctomycetia</taxon>
        <taxon>Isosphaerales</taxon>
        <taxon>Isosphaeraceae</taxon>
        <taxon>Isosphaera</taxon>
    </lineage>
</organism>
<reference key="1">
    <citation type="submission" date="2010-11" db="EMBL/GenBank/DDBJ databases">
        <title>The complete sequence of chromosome of Isophaera pallida ATCC 43644.</title>
        <authorList>
            <consortium name="US DOE Joint Genome Institute (JGI-PGF)"/>
            <person name="Lucas S."/>
            <person name="Copeland A."/>
            <person name="Lapidus A."/>
            <person name="Bruce D."/>
            <person name="Goodwin L."/>
            <person name="Pitluck S."/>
            <person name="Kyrpides N."/>
            <person name="Mavromatis K."/>
            <person name="Pagani I."/>
            <person name="Ivanova N."/>
            <person name="Saunders E."/>
            <person name="Brettin T."/>
            <person name="Detter J.C."/>
            <person name="Han C."/>
            <person name="Tapia R."/>
            <person name="Land M."/>
            <person name="Hauser L."/>
            <person name="Markowitz V."/>
            <person name="Cheng J.-F."/>
            <person name="Hugenholtz P."/>
            <person name="Woyke T."/>
            <person name="Wu D."/>
            <person name="Eisen J.A."/>
        </authorList>
    </citation>
    <scope>NUCLEOTIDE SEQUENCE</scope>
    <source>
        <strain>ATCC 43644</strain>
    </source>
</reference>
<evidence type="ECO:0000313" key="8">
    <source>
        <dbReference type="EMBL" id="ADV62038.1"/>
    </source>
</evidence>
<evidence type="ECO:0000259" key="7">
    <source>
        <dbReference type="PROSITE" id="PS50110"/>
    </source>
</evidence>
<keyword evidence="2" id="KW-0902">Two-component regulatory system</keyword>
<dbReference type="InterPro" id="IPR001789">
    <property type="entry name" value="Sig_transdc_resp-reg_receiver"/>
</dbReference>
<dbReference type="PROSITE" id="PS50110">
    <property type="entry name" value="RESPONSE_REGULATORY"/>
    <property type="match status" value="1"/>
</dbReference>
<dbReference type="CDD" id="cd00156">
    <property type="entry name" value="REC"/>
    <property type="match status" value="1"/>
</dbReference>
<dbReference type="EMBL" id="CP002353">
    <property type="protein sequence ID" value="ADV62038.1"/>
    <property type="molecule type" value="Genomic_DNA"/>
</dbReference>
<evidence type="ECO:0000256" key="3">
    <source>
        <dbReference type="ARBA" id="ARBA00023015"/>
    </source>
</evidence>
<evidence type="ECO:0000256" key="2">
    <source>
        <dbReference type="ARBA" id="ARBA00023012"/>
    </source>
</evidence>
<dbReference type="PANTHER" id="PTHR44591:SF14">
    <property type="entry name" value="PROTEIN PILG"/>
    <property type="match status" value="1"/>
</dbReference>
<dbReference type="SUPFAM" id="SSF52172">
    <property type="entry name" value="CheY-like"/>
    <property type="match status" value="1"/>
</dbReference>
<dbReference type="Proteomes" id="UP000008631">
    <property type="component" value="Chromosome"/>
</dbReference>
<protein>
    <submittedName>
        <fullName evidence="8">Response regulator receiver protein</fullName>
    </submittedName>
</protein>
<dbReference type="GO" id="GO:0000160">
    <property type="term" value="P:phosphorelay signal transduction system"/>
    <property type="evidence" value="ECO:0007669"/>
    <property type="project" value="UniProtKB-KW"/>
</dbReference>
<evidence type="ECO:0000256" key="4">
    <source>
        <dbReference type="ARBA" id="ARBA00023125"/>
    </source>
</evidence>
<gene>
    <name evidence="8" type="ordered locus">Isop_1453</name>
</gene>
<keyword evidence="3" id="KW-0805">Transcription regulation</keyword>